<feature type="repeat" description="PPR" evidence="2">
    <location>
        <begin position="669"/>
        <end position="703"/>
    </location>
</feature>
<feature type="repeat" description="PPR" evidence="2">
    <location>
        <begin position="246"/>
        <end position="280"/>
    </location>
</feature>
<dbReference type="NCBIfam" id="TIGR00756">
    <property type="entry name" value="PPR"/>
    <property type="match status" value="9"/>
</dbReference>
<dbReference type="PANTHER" id="PTHR47933:SF45">
    <property type="entry name" value="PENTACOTRIPEPTIDE-REPEAT REGION OF PRORP DOMAIN-CONTAINING PROTEIN"/>
    <property type="match status" value="1"/>
</dbReference>
<sequence length="738" mass="83217">MKKRRRGNWIGRTEEVGGISKQQPDDAPGTGCRFIPIPFNLFPIPFRLRCLHRHLGFACHCPLDSDSSNSDELDLELEHDFPFHLPENMFSPIVSRTGHPTHQSNTGNYSIKMKYPLDRKWRHEENLMKKITSALSKQGWDLSFHTSLGINSDSWCLPRMLNDLFDEYLDSSLVYFLFRMWLRYGDKLEHKLQIYCVMIHIAVSGNMNHIAMKLLREIVNSIDTVEGGPDFVFHALWQARRNGGELETVYSMLVICFAEQGMLDMATRLMSTMEDFGFYPSNGVYVAISFLLKSQFTNKVESDRDFFMQLQSCGSRLVGLTLSLFIREFCARGCLVSASKLLYDMPTLGGKPDTIAFTILIDAFCKRGCLKEATLLLFKMIQMGLCIDSTLISSLVHGYCKVGRSDTAMSLLNFSGCVLDAFMYNSFIFAFCQNGDVECAHALLNVMIESDVVPDSINYTTVIKGYCGLYRMNYALKIFAQMHRRGIEPTIVTYAVLIEGHCKHDDVQGAEFVFNSLERDGLHADVATYNTLINVYSKKGHMHKAYGVVDMMKKAGVSPDSVTYNVILHGLLKRGFAVKTIFGELVRRGYSPDEVYSSDKIACTNIIHGYSKEGRLEEAYLIWCSMSKTGMSPDVVTCSALLNGFCKMHRMEDAEVLFHKMLDFGLEPDLILYNTLVRGFCKVGDVSKARQLLIMMKASGIFPNDITRCALAIGLGKVGAEDAQKSAKNLIQKIFSTE</sequence>
<dbReference type="PROSITE" id="PS51375">
    <property type="entry name" value="PPR"/>
    <property type="match status" value="9"/>
</dbReference>
<dbReference type="InterPro" id="IPR011990">
    <property type="entry name" value="TPR-like_helical_dom_sf"/>
</dbReference>
<feature type="repeat" description="PPR" evidence="2">
    <location>
        <begin position="525"/>
        <end position="559"/>
    </location>
</feature>
<evidence type="ECO:0000313" key="5">
    <source>
        <dbReference type="Proteomes" id="UP001412067"/>
    </source>
</evidence>
<proteinExistence type="predicted"/>
<reference evidence="4 5" key="1">
    <citation type="journal article" date="2022" name="Nat. Plants">
        <title>Genomes of leafy and leafless Platanthera orchids illuminate the evolution of mycoheterotrophy.</title>
        <authorList>
            <person name="Li M.H."/>
            <person name="Liu K.W."/>
            <person name="Li Z."/>
            <person name="Lu H.C."/>
            <person name="Ye Q.L."/>
            <person name="Zhang D."/>
            <person name="Wang J.Y."/>
            <person name="Li Y.F."/>
            <person name="Zhong Z.M."/>
            <person name="Liu X."/>
            <person name="Yu X."/>
            <person name="Liu D.K."/>
            <person name="Tu X.D."/>
            <person name="Liu B."/>
            <person name="Hao Y."/>
            <person name="Liao X.Y."/>
            <person name="Jiang Y.T."/>
            <person name="Sun W.H."/>
            <person name="Chen J."/>
            <person name="Chen Y.Q."/>
            <person name="Ai Y."/>
            <person name="Zhai J.W."/>
            <person name="Wu S.S."/>
            <person name="Zhou Z."/>
            <person name="Hsiao Y.Y."/>
            <person name="Wu W.L."/>
            <person name="Chen Y.Y."/>
            <person name="Lin Y.F."/>
            <person name="Hsu J.L."/>
            <person name="Li C.Y."/>
            <person name="Wang Z.W."/>
            <person name="Zhao X."/>
            <person name="Zhong W.Y."/>
            <person name="Ma X.K."/>
            <person name="Ma L."/>
            <person name="Huang J."/>
            <person name="Chen G.Z."/>
            <person name="Huang M.Z."/>
            <person name="Huang L."/>
            <person name="Peng D.H."/>
            <person name="Luo Y.B."/>
            <person name="Zou S.Q."/>
            <person name="Chen S.P."/>
            <person name="Lan S."/>
            <person name="Tsai W.C."/>
            <person name="Van de Peer Y."/>
            <person name="Liu Z.J."/>
        </authorList>
    </citation>
    <scope>NUCLEOTIDE SEQUENCE [LARGE SCALE GENOMIC DNA]</scope>
    <source>
        <strain evidence="4">Lor288</strain>
    </source>
</reference>
<name>A0ABR2LHL7_9ASPA</name>
<feature type="repeat" description="PPR" evidence="2">
    <location>
        <begin position="353"/>
        <end position="387"/>
    </location>
</feature>
<accession>A0ABR2LHL7</accession>
<dbReference type="Pfam" id="PF12854">
    <property type="entry name" value="PPR_1"/>
    <property type="match status" value="3"/>
</dbReference>
<feature type="repeat" description="PPR" evidence="2">
    <location>
        <begin position="455"/>
        <end position="489"/>
    </location>
</feature>
<evidence type="ECO:0000313" key="4">
    <source>
        <dbReference type="EMBL" id="KAK8940089.1"/>
    </source>
</evidence>
<dbReference type="Pfam" id="PF13041">
    <property type="entry name" value="PPR_2"/>
    <property type="match status" value="3"/>
</dbReference>
<evidence type="ECO:0000256" key="1">
    <source>
        <dbReference type="ARBA" id="ARBA00022737"/>
    </source>
</evidence>
<dbReference type="Pfam" id="PF01535">
    <property type="entry name" value="PPR"/>
    <property type="match status" value="2"/>
</dbReference>
<comment type="caution">
    <text evidence="4">The sequence shown here is derived from an EMBL/GenBank/DDBJ whole genome shotgun (WGS) entry which is preliminary data.</text>
</comment>
<dbReference type="Proteomes" id="UP001412067">
    <property type="component" value="Unassembled WGS sequence"/>
</dbReference>
<protein>
    <submittedName>
        <fullName evidence="4">Pentatricopeptide repeat-containing protein</fullName>
    </submittedName>
</protein>
<dbReference type="InterPro" id="IPR002885">
    <property type="entry name" value="PPR_rpt"/>
</dbReference>
<feature type="repeat" description="PPR" evidence="2">
    <location>
        <begin position="490"/>
        <end position="524"/>
    </location>
</feature>
<keyword evidence="5" id="KW-1185">Reference proteome</keyword>
<dbReference type="InterPro" id="IPR051240">
    <property type="entry name" value="Mito_RNA-Proc/Resp"/>
</dbReference>
<organism evidence="4 5">
    <name type="scientific">Platanthera guangdongensis</name>
    <dbReference type="NCBI Taxonomy" id="2320717"/>
    <lineage>
        <taxon>Eukaryota</taxon>
        <taxon>Viridiplantae</taxon>
        <taxon>Streptophyta</taxon>
        <taxon>Embryophyta</taxon>
        <taxon>Tracheophyta</taxon>
        <taxon>Spermatophyta</taxon>
        <taxon>Magnoliopsida</taxon>
        <taxon>Liliopsida</taxon>
        <taxon>Asparagales</taxon>
        <taxon>Orchidaceae</taxon>
        <taxon>Orchidoideae</taxon>
        <taxon>Orchideae</taxon>
        <taxon>Orchidinae</taxon>
        <taxon>Platanthera</taxon>
    </lineage>
</organism>
<feature type="repeat" description="PPR" evidence="2">
    <location>
        <begin position="634"/>
        <end position="668"/>
    </location>
</feature>
<feature type="repeat" description="PPR" evidence="2">
    <location>
        <begin position="599"/>
        <end position="633"/>
    </location>
</feature>
<evidence type="ECO:0000256" key="3">
    <source>
        <dbReference type="SAM" id="MobiDB-lite"/>
    </source>
</evidence>
<feature type="region of interest" description="Disordered" evidence="3">
    <location>
        <begin position="1"/>
        <end position="27"/>
    </location>
</feature>
<dbReference type="Gene3D" id="1.25.40.10">
    <property type="entry name" value="Tetratricopeptide repeat domain"/>
    <property type="match status" value="4"/>
</dbReference>
<dbReference type="EMBL" id="JBBWWR010000020">
    <property type="protein sequence ID" value="KAK8940089.1"/>
    <property type="molecule type" value="Genomic_DNA"/>
</dbReference>
<evidence type="ECO:0000256" key="2">
    <source>
        <dbReference type="PROSITE-ProRule" id="PRU00708"/>
    </source>
</evidence>
<dbReference type="PANTHER" id="PTHR47933">
    <property type="entry name" value="PENTATRICOPEPTIDE REPEAT-CONTAINING PROTEIN 1, MITOCHONDRIAL"/>
    <property type="match status" value="1"/>
</dbReference>
<feature type="repeat" description="PPR" evidence="2">
    <location>
        <begin position="420"/>
        <end position="454"/>
    </location>
</feature>
<keyword evidence="1" id="KW-0677">Repeat</keyword>
<gene>
    <name evidence="4" type="ORF">KSP40_PGU020997</name>
</gene>